<evidence type="ECO:0000256" key="1">
    <source>
        <dbReference type="ARBA" id="ARBA00009981"/>
    </source>
</evidence>
<gene>
    <name evidence="3" type="ORF">SAMN05421867_11811</name>
</gene>
<dbReference type="STRING" id="988821.SAMN05421867_11811"/>
<comment type="similarity">
    <text evidence="1 2">Belongs to the phD/YefM antitoxin family.</text>
</comment>
<reference evidence="3 4" key="1">
    <citation type="submission" date="2016-10" db="EMBL/GenBank/DDBJ databases">
        <authorList>
            <person name="de Groot N.N."/>
        </authorList>
    </citation>
    <scope>NUCLEOTIDE SEQUENCE [LARGE SCALE GENOMIC DNA]</scope>
    <source>
        <strain evidence="3 4">CGMCC 4.6945</strain>
    </source>
</reference>
<dbReference type="OrthoDB" id="488160at2"/>
<dbReference type="EMBL" id="FOKA01000018">
    <property type="protein sequence ID" value="SFB36895.1"/>
    <property type="molecule type" value="Genomic_DNA"/>
</dbReference>
<dbReference type="InterPro" id="IPR006442">
    <property type="entry name" value="Antitoxin_Phd/YefM"/>
</dbReference>
<dbReference type="PANTHER" id="PTHR33713:SF10">
    <property type="entry name" value="ANTITOXIN YAFN"/>
    <property type="match status" value="1"/>
</dbReference>
<dbReference type="AlphaFoldDB" id="A0A1I1AFU1"/>
<accession>A0A1I1AFU1</accession>
<dbReference type="SUPFAM" id="SSF143120">
    <property type="entry name" value="YefM-like"/>
    <property type="match status" value="1"/>
</dbReference>
<evidence type="ECO:0000313" key="4">
    <source>
        <dbReference type="Proteomes" id="UP000199012"/>
    </source>
</evidence>
<comment type="function">
    <text evidence="2">Antitoxin component of a type II toxin-antitoxin (TA) system.</text>
</comment>
<dbReference type="InterPro" id="IPR051405">
    <property type="entry name" value="phD/YefM_antitoxin"/>
</dbReference>
<sequence length="97" mass="10463">MVHVRSVPLHDAKTKLSAYVAEVRETHERITITRHGEAEAVLISADELDVLEETLELLAGGALSDAEAARRAHDEGRTTSLDDLKAELRAAGKLPPG</sequence>
<dbReference type="Proteomes" id="UP000199012">
    <property type="component" value="Unassembled WGS sequence"/>
</dbReference>
<organism evidence="3 4">
    <name type="scientific">Cellulomonas marina</name>
    <dbReference type="NCBI Taxonomy" id="988821"/>
    <lineage>
        <taxon>Bacteria</taxon>
        <taxon>Bacillati</taxon>
        <taxon>Actinomycetota</taxon>
        <taxon>Actinomycetes</taxon>
        <taxon>Micrococcales</taxon>
        <taxon>Cellulomonadaceae</taxon>
        <taxon>Cellulomonas</taxon>
    </lineage>
</organism>
<keyword evidence="4" id="KW-1185">Reference proteome</keyword>
<dbReference type="Pfam" id="PF02604">
    <property type="entry name" value="PhdYeFM_antitox"/>
    <property type="match status" value="1"/>
</dbReference>
<proteinExistence type="inferred from homology"/>
<protein>
    <recommendedName>
        <fullName evidence="2">Antitoxin</fullName>
    </recommendedName>
</protein>
<name>A0A1I1AFU1_9CELL</name>
<dbReference type="InterPro" id="IPR036165">
    <property type="entry name" value="YefM-like_sf"/>
</dbReference>
<dbReference type="Gene3D" id="1.10.1220.170">
    <property type="match status" value="1"/>
</dbReference>
<dbReference type="Gene3D" id="3.40.1620.10">
    <property type="entry name" value="YefM-like domain"/>
    <property type="match status" value="1"/>
</dbReference>
<dbReference type="PANTHER" id="PTHR33713">
    <property type="entry name" value="ANTITOXIN YAFN-RELATED"/>
    <property type="match status" value="1"/>
</dbReference>
<evidence type="ECO:0000313" key="3">
    <source>
        <dbReference type="EMBL" id="SFB36895.1"/>
    </source>
</evidence>
<evidence type="ECO:0000256" key="2">
    <source>
        <dbReference type="RuleBase" id="RU362080"/>
    </source>
</evidence>
<dbReference type="NCBIfam" id="TIGR01552">
    <property type="entry name" value="phd_fam"/>
    <property type="match status" value="1"/>
</dbReference>